<evidence type="ECO:0000313" key="6">
    <source>
        <dbReference type="EMBL" id="KAL0809004.1"/>
    </source>
</evidence>
<evidence type="ECO:0000256" key="1">
    <source>
        <dbReference type="ARBA" id="ARBA00023015"/>
    </source>
</evidence>
<sequence>MDDNAKNASSYHLDQEVLDARGINMTVEEVAGLPTTKYSERVQALRLSAGDLAFLKGLRRRIKNRLASQNSRRRSMEQLRRLTRELRAVRACRDDALADRAILTRQRDEAREKCRRLRDHLIQTLRERFDMSEVPQIDVEITESQIKSEPKEEKDTPPLTPECDIERDKNVFECRIDKLVQKSVNHIFNKNDKKKIFAKTVFISDVKEEFSTVKNTSNIKLKSNGNLESSIVKMQRSNVKLDSPIVKYTSSDGKLDSSDVKYHSSSVKSVVFDGGLNGVLQEDSMGVLNLSVKEGRRKSHGRKQSAPRRITYVEYEVAPDDVLDLKIKK</sequence>
<dbReference type="InterPro" id="IPR004826">
    <property type="entry name" value="bZIP_Maf"/>
</dbReference>
<dbReference type="PROSITE" id="PS00036">
    <property type="entry name" value="BZIP_BASIC"/>
    <property type="match status" value="1"/>
</dbReference>
<dbReference type="Proteomes" id="UP001549921">
    <property type="component" value="Unassembled WGS sequence"/>
</dbReference>
<keyword evidence="4" id="KW-0175">Coiled coil</keyword>
<dbReference type="SUPFAM" id="SSF47454">
    <property type="entry name" value="A DNA-binding domain in eukaryotic transcription factors"/>
    <property type="match status" value="1"/>
</dbReference>
<protein>
    <recommendedName>
        <fullName evidence="5">BZIP domain-containing protein</fullName>
    </recommendedName>
</protein>
<name>A0ABD0S4P6_LOXSC</name>
<dbReference type="EMBL" id="JBEDNZ010000030">
    <property type="protein sequence ID" value="KAL0809004.1"/>
    <property type="molecule type" value="Genomic_DNA"/>
</dbReference>
<dbReference type="InterPro" id="IPR004827">
    <property type="entry name" value="bZIP"/>
</dbReference>
<feature type="domain" description="BZIP" evidence="5">
    <location>
        <begin position="59"/>
        <end position="74"/>
    </location>
</feature>
<keyword evidence="3" id="KW-0804">Transcription</keyword>
<dbReference type="EMBL" id="JBEDNZ010000030">
    <property type="protein sequence ID" value="KAL0809005.1"/>
    <property type="molecule type" value="Genomic_DNA"/>
</dbReference>
<evidence type="ECO:0000313" key="7">
    <source>
        <dbReference type="Proteomes" id="UP001549921"/>
    </source>
</evidence>
<evidence type="ECO:0000256" key="3">
    <source>
        <dbReference type="ARBA" id="ARBA00023163"/>
    </source>
</evidence>
<dbReference type="AlphaFoldDB" id="A0ABD0S4P6"/>
<keyword evidence="1" id="KW-0805">Transcription regulation</keyword>
<accession>A0ABD0S4P6</accession>
<proteinExistence type="predicted"/>
<evidence type="ECO:0000259" key="5">
    <source>
        <dbReference type="PROSITE" id="PS00036"/>
    </source>
</evidence>
<keyword evidence="2" id="KW-0238">DNA-binding</keyword>
<evidence type="ECO:0000256" key="2">
    <source>
        <dbReference type="ARBA" id="ARBA00023125"/>
    </source>
</evidence>
<reference evidence="6 7" key="1">
    <citation type="submission" date="2024-06" db="EMBL/GenBank/DDBJ databases">
        <title>A chromosome-level genome assembly of beet webworm, Loxostege sticticalis.</title>
        <authorList>
            <person name="Zhang Y."/>
        </authorList>
    </citation>
    <scope>NUCLEOTIDE SEQUENCE [LARGE SCALE GENOMIC DNA]</scope>
    <source>
        <strain evidence="6">AQ028</strain>
        <tissue evidence="6">Male pupae</tissue>
    </source>
</reference>
<dbReference type="Gene3D" id="1.10.880.10">
    <property type="entry name" value="Transcription factor, Skn-1-like, DNA-binding domain"/>
    <property type="match status" value="1"/>
</dbReference>
<gene>
    <name evidence="6" type="ORF">ABMA28_012654</name>
</gene>
<comment type="caution">
    <text evidence="6">The sequence shown here is derived from an EMBL/GenBank/DDBJ whole genome shotgun (WGS) entry which is preliminary data.</text>
</comment>
<organism evidence="6 7">
    <name type="scientific">Loxostege sticticalis</name>
    <name type="common">Beet webworm moth</name>
    <dbReference type="NCBI Taxonomy" id="481309"/>
    <lineage>
        <taxon>Eukaryota</taxon>
        <taxon>Metazoa</taxon>
        <taxon>Ecdysozoa</taxon>
        <taxon>Arthropoda</taxon>
        <taxon>Hexapoda</taxon>
        <taxon>Insecta</taxon>
        <taxon>Pterygota</taxon>
        <taxon>Neoptera</taxon>
        <taxon>Endopterygota</taxon>
        <taxon>Lepidoptera</taxon>
        <taxon>Glossata</taxon>
        <taxon>Ditrysia</taxon>
        <taxon>Pyraloidea</taxon>
        <taxon>Crambidae</taxon>
        <taxon>Pyraustinae</taxon>
        <taxon>Loxostege</taxon>
    </lineage>
</organism>
<evidence type="ECO:0000256" key="4">
    <source>
        <dbReference type="SAM" id="Coils"/>
    </source>
</evidence>
<dbReference type="InterPro" id="IPR008917">
    <property type="entry name" value="TF_DNA-bd_sf"/>
</dbReference>
<dbReference type="GO" id="GO:0003677">
    <property type="term" value="F:DNA binding"/>
    <property type="evidence" value="ECO:0007669"/>
    <property type="project" value="UniProtKB-KW"/>
</dbReference>
<feature type="coiled-coil region" evidence="4">
    <location>
        <begin position="93"/>
        <end position="127"/>
    </location>
</feature>
<dbReference type="Pfam" id="PF03131">
    <property type="entry name" value="bZIP_Maf"/>
    <property type="match status" value="1"/>
</dbReference>